<sequence>VVPVVSNVTGGIAGPGLLCSADYWVRHVRATVRFADGVRALAGAGVNAFLELGPDGVLTGMAARVLDGGQDVVSVPVLRKDRAEEGALL</sequence>
<dbReference type="Gene3D" id="3.40.366.10">
    <property type="entry name" value="Malonyl-Coenzyme A Acyl Carrier Protein, domain 2"/>
    <property type="match status" value="1"/>
</dbReference>
<evidence type="ECO:0000256" key="2">
    <source>
        <dbReference type="ARBA" id="ARBA00022553"/>
    </source>
</evidence>
<dbReference type="PATRIC" id="fig|36816.3.peg.2995"/>
<dbReference type="AlphaFoldDB" id="A0A0M8QSS0"/>
<evidence type="ECO:0000313" key="4">
    <source>
        <dbReference type="Proteomes" id="UP000037773"/>
    </source>
</evidence>
<keyword evidence="4" id="KW-1185">Reference proteome</keyword>
<keyword evidence="1" id="KW-0596">Phosphopantetheine</keyword>
<dbReference type="Proteomes" id="UP000037773">
    <property type="component" value="Unassembled WGS sequence"/>
</dbReference>
<gene>
    <name evidence="3" type="ORF">ADK41_13860</name>
</gene>
<dbReference type="SUPFAM" id="SSF52151">
    <property type="entry name" value="FabD/lysophospholipase-like"/>
    <property type="match status" value="1"/>
</dbReference>
<evidence type="ECO:0000313" key="3">
    <source>
        <dbReference type="EMBL" id="KOT39620.1"/>
    </source>
</evidence>
<dbReference type="GO" id="GO:0006633">
    <property type="term" value="P:fatty acid biosynthetic process"/>
    <property type="evidence" value="ECO:0007669"/>
    <property type="project" value="TreeGrafter"/>
</dbReference>
<feature type="non-terminal residue" evidence="3">
    <location>
        <position position="89"/>
    </location>
</feature>
<dbReference type="PANTHER" id="PTHR43775">
    <property type="entry name" value="FATTY ACID SYNTHASE"/>
    <property type="match status" value="1"/>
</dbReference>
<dbReference type="EMBL" id="LGCN01000140">
    <property type="protein sequence ID" value="KOT39620.1"/>
    <property type="molecule type" value="Genomic_DNA"/>
</dbReference>
<accession>A0A0M8QSS0</accession>
<feature type="non-terminal residue" evidence="3">
    <location>
        <position position="1"/>
    </location>
</feature>
<dbReference type="PANTHER" id="PTHR43775:SF37">
    <property type="entry name" value="SI:DKEY-61P9.11"/>
    <property type="match status" value="1"/>
</dbReference>
<comment type="caution">
    <text evidence="3">The sequence shown here is derived from an EMBL/GenBank/DDBJ whole genome shotgun (WGS) entry which is preliminary data.</text>
</comment>
<evidence type="ECO:0000256" key="1">
    <source>
        <dbReference type="ARBA" id="ARBA00022450"/>
    </source>
</evidence>
<dbReference type="InterPro" id="IPR050091">
    <property type="entry name" value="PKS_NRPS_Biosynth_Enz"/>
</dbReference>
<name>A0A0M8QSS0_9ACTN</name>
<proteinExistence type="predicted"/>
<dbReference type="GO" id="GO:0004312">
    <property type="term" value="F:fatty acid synthase activity"/>
    <property type="evidence" value="ECO:0007669"/>
    <property type="project" value="TreeGrafter"/>
</dbReference>
<dbReference type="InterPro" id="IPR016035">
    <property type="entry name" value="Acyl_Trfase/lysoPLipase"/>
</dbReference>
<dbReference type="OrthoDB" id="9778690at2"/>
<keyword evidence="2" id="KW-0597">Phosphoprotein</keyword>
<organism evidence="3 4">
    <name type="scientific">Streptomyces caelestis</name>
    <dbReference type="NCBI Taxonomy" id="36816"/>
    <lineage>
        <taxon>Bacteria</taxon>
        <taxon>Bacillati</taxon>
        <taxon>Actinomycetota</taxon>
        <taxon>Actinomycetes</taxon>
        <taxon>Kitasatosporales</taxon>
        <taxon>Streptomycetaceae</taxon>
        <taxon>Streptomyces</taxon>
    </lineage>
</organism>
<dbReference type="InterPro" id="IPR001227">
    <property type="entry name" value="Ac_transferase_dom_sf"/>
</dbReference>
<evidence type="ECO:0008006" key="5">
    <source>
        <dbReference type="Google" id="ProtNLM"/>
    </source>
</evidence>
<reference evidence="3 4" key="1">
    <citation type="submission" date="2015-07" db="EMBL/GenBank/DDBJ databases">
        <authorList>
            <person name="Noorani M."/>
        </authorList>
    </citation>
    <scope>NUCLEOTIDE SEQUENCE [LARGE SCALE GENOMIC DNA]</scope>
    <source>
        <strain evidence="3 4">NRRL B-24567</strain>
    </source>
</reference>
<protein>
    <recommendedName>
        <fullName evidence="5">Malonyl-CoA:ACP transacylase (MAT) domain-containing protein</fullName>
    </recommendedName>
</protein>